<protein>
    <submittedName>
        <fullName evidence="2">Uncharacterized protein</fullName>
    </submittedName>
</protein>
<feature type="transmembrane region" description="Helical" evidence="1">
    <location>
        <begin position="40"/>
        <end position="58"/>
    </location>
</feature>
<dbReference type="RefSeq" id="WP_152156197.1">
    <property type="nucleotide sequence ID" value="NZ_QMDY01000003.1"/>
</dbReference>
<name>A0A5N5UJ69_9EURY</name>
<keyword evidence="1" id="KW-0812">Transmembrane</keyword>
<dbReference type="AlphaFoldDB" id="A0A5N5UJ69"/>
<dbReference type="EMBL" id="QMDY01000003">
    <property type="protein sequence ID" value="KAB7518817.1"/>
    <property type="molecule type" value="Genomic_DNA"/>
</dbReference>
<proteinExistence type="predicted"/>
<keyword evidence="1" id="KW-0472">Membrane</keyword>
<keyword evidence="1" id="KW-1133">Transmembrane helix</keyword>
<feature type="transmembrane region" description="Helical" evidence="1">
    <location>
        <begin position="70"/>
        <end position="91"/>
    </location>
</feature>
<reference evidence="2 3" key="1">
    <citation type="submission" date="2019-10" db="EMBL/GenBank/DDBJ databases">
        <title>Unraveling microbial dark matter from salterns through culturing: the case of the genus Halosegnis.</title>
        <authorList>
            <person name="Duran-Viseras A."/>
            <person name="Andrei A.-S."/>
            <person name="Vera-Gargallo B."/>
            <person name="Ghai R."/>
            <person name="Sanchez-Porro C."/>
            <person name="Ventosa A."/>
        </authorList>
    </citation>
    <scope>NUCLEOTIDE SEQUENCE [LARGE SCALE GENOMIC DNA]</scope>
    <source>
        <strain evidence="2 3">F19-13</strain>
    </source>
</reference>
<organism evidence="2 3">
    <name type="scientific">Halosegnis rubeus</name>
    <dbReference type="NCBI Taxonomy" id="2212850"/>
    <lineage>
        <taxon>Archaea</taxon>
        <taxon>Methanobacteriati</taxon>
        <taxon>Methanobacteriota</taxon>
        <taxon>Stenosarchaea group</taxon>
        <taxon>Halobacteria</taxon>
        <taxon>Halobacteriales</taxon>
        <taxon>Natronomonadaceae</taxon>
        <taxon>Halosegnis</taxon>
    </lineage>
</organism>
<comment type="caution">
    <text evidence="2">The sequence shown here is derived from an EMBL/GenBank/DDBJ whole genome shotgun (WGS) entry which is preliminary data.</text>
</comment>
<gene>
    <name evidence="2" type="ORF">DP108_06530</name>
</gene>
<evidence type="ECO:0000256" key="1">
    <source>
        <dbReference type="SAM" id="Phobius"/>
    </source>
</evidence>
<accession>A0A5N5UJ69</accession>
<evidence type="ECO:0000313" key="3">
    <source>
        <dbReference type="Proteomes" id="UP000326207"/>
    </source>
</evidence>
<sequence>MTEIELFEPETFIRALTLLVTMIVVLVTAFAYYRTRVRRIVVLALLAALLATDLMLEVGDEFFEEGIPHFELLTSLFALGIALLLLSTVVWRFDW</sequence>
<dbReference type="Proteomes" id="UP000326207">
    <property type="component" value="Unassembled WGS sequence"/>
</dbReference>
<feature type="transmembrane region" description="Helical" evidence="1">
    <location>
        <begin position="12"/>
        <end position="33"/>
    </location>
</feature>
<evidence type="ECO:0000313" key="2">
    <source>
        <dbReference type="EMBL" id="KAB7518817.1"/>
    </source>
</evidence>